<reference evidence="2" key="1">
    <citation type="submission" date="2021-01" db="EMBL/GenBank/DDBJ databases">
        <authorList>
            <person name="Li R."/>
            <person name="Bekaert M."/>
        </authorList>
    </citation>
    <scope>NUCLEOTIDE SEQUENCE</scope>
    <source>
        <strain evidence="2">Farmed</strain>
    </source>
</reference>
<evidence type="ECO:0000313" key="2">
    <source>
        <dbReference type="EMBL" id="CAE1176942.1"/>
    </source>
</evidence>
<accession>A0A812BD19</accession>
<keyword evidence="1" id="KW-0472">Membrane</keyword>
<gene>
    <name evidence="2" type="ORF">SPHA_14382</name>
</gene>
<feature type="transmembrane region" description="Helical" evidence="1">
    <location>
        <begin position="131"/>
        <end position="149"/>
    </location>
</feature>
<keyword evidence="3" id="KW-1185">Reference proteome</keyword>
<protein>
    <submittedName>
        <fullName evidence="2">Uncharacterized protein</fullName>
    </submittedName>
</protein>
<sequence>MNIIFLFSFFFSLFLSFFFWSFLSLSPLSLSLSLSLSSLSLFHFYLFHSSVFLIVSTPHVFFSISCKKKKSCSLSLSLTSFFTLHYRPSHHGNHTLQLFIPPHRHHSHNISHVNLHSYYNQDASFIVPTPYFNLNLSPFFLFFFTVFFSDFLPSLFIFYFFISIFIFFFIRFLLTSFSSLRHSVRLFLLEVFHFAPSLRILQVFFYISHQAVLNDL</sequence>
<evidence type="ECO:0000313" key="3">
    <source>
        <dbReference type="Proteomes" id="UP000597762"/>
    </source>
</evidence>
<dbReference type="AlphaFoldDB" id="A0A812BD19"/>
<proteinExistence type="predicted"/>
<organism evidence="2 3">
    <name type="scientific">Acanthosepion pharaonis</name>
    <name type="common">Pharaoh cuttlefish</name>
    <name type="synonym">Sepia pharaonis</name>
    <dbReference type="NCBI Taxonomy" id="158019"/>
    <lineage>
        <taxon>Eukaryota</taxon>
        <taxon>Metazoa</taxon>
        <taxon>Spiralia</taxon>
        <taxon>Lophotrochozoa</taxon>
        <taxon>Mollusca</taxon>
        <taxon>Cephalopoda</taxon>
        <taxon>Coleoidea</taxon>
        <taxon>Decapodiformes</taxon>
        <taxon>Sepiida</taxon>
        <taxon>Sepiina</taxon>
        <taxon>Sepiidae</taxon>
        <taxon>Acanthosepion</taxon>
    </lineage>
</organism>
<comment type="caution">
    <text evidence="2">The sequence shown here is derived from an EMBL/GenBank/DDBJ whole genome shotgun (WGS) entry which is preliminary data.</text>
</comment>
<evidence type="ECO:0000256" key="1">
    <source>
        <dbReference type="SAM" id="Phobius"/>
    </source>
</evidence>
<name>A0A812BD19_ACAPH</name>
<dbReference type="Proteomes" id="UP000597762">
    <property type="component" value="Unassembled WGS sequence"/>
</dbReference>
<keyword evidence="1" id="KW-1133">Transmembrane helix</keyword>
<keyword evidence="1" id="KW-0812">Transmembrane</keyword>
<feature type="transmembrane region" description="Helical" evidence="1">
    <location>
        <begin position="41"/>
        <end position="62"/>
    </location>
</feature>
<dbReference type="EMBL" id="CAHIKZ030000491">
    <property type="protein sequence ID" value="CAE1176942.1"/>
    <property type="molecule type" value="Genomic_DNA"/>
</dbReference>
<feature type="transmembrane region" description="Helical" evidence="1">
    <location>
        <begin position="155"/>
        <end position="174"/>
    </location>
</feature>
<feature type="transmembrane region" description="Helical" evidence="1">
    <location>
        <begin position="186"/>
        <end position="207"/>
    </location>
</feature>